<feature type="binding site" evidence="13">
    <location>
        <begin position="112"/>
        <end position="115"/>
    </location>
    <ligand>
        <name>NAD(+)</name>
        <dbReference type="ChEBI" id="CHEBI:57540"/>
    </ligand>
</feature>
<dbReference type="Proteomes" id="UP000000954">
    <property type="component" value="Chromosome"/>
</dbReference>
<dbReference type="InterPro" id="IPR000846">
    <property type="entry name" value="DapB_N"/>
</dbReference>
<keyword evidence="4 13" id="KW-0521">NADP</keyword>
<gene>
    <name evidence="13" type="primary">dapB</name>
    <name evidence="16" type="ordered locus">Ccur_07590</name>
</gene>
<name>C7MNH3_CRYCD</name>
<keyword evidence="17" id="KW-1185">Reference proteome</keyword>
<dbReference type="UniPathway" id="UPA00034">
    <property type="reaction ID" value="UER00018"/>
</dbReference>
<dbReference type="EC" id="1.17.1.8" evidence="10 13"/>
<dbReference type="Gene3D" id="3.30.360.10">
    <property type="entry name" value="Dihydrodipicolinate Reductase, domain 2"/>
    <property type="match status" value="1"/>
</dbReference>
<comment type="subcellular location">
    <subcellularLocation>
        <location evidence="13">Cytoplasm</location>
    </subcellularLocation>
</comment>
<accession>C7MNH3</accession>
<sequence>MIHVAVSGCAGRMGATVVAAVLAADDMDLVCGIDPHQTPAAFPVYKSVPEALAAQDTIDVLIDFTEPSSVADNIRSCLAAHINCVVGTTGLTPADLEKLAEQVCDNTCLFYAPNFTIGAVLMMQFAEMAAKYFPEAEVIEFHHCHKKDAPSGTAMNTARRIAAARDHTSLAPGRETEVADGQGARGALVEGVPVHSVRSNGYSASQEVIFGSMGQTLTIRHDSWDRASYMPGVLLAVRAVIDREGLIIGLENLMA</sequence>
<keyword evidence="6 13" id="KW-0560">Oxidoreductase</keyword>
<comment type="subunit">
    <text evidence="13">Homotetramer.</text>
</comment>
<dbReference type="EMBL" id="CP001682">
    <property type="protein sequence ID" value="ACU94463.1"/>
    <property type="molecule type" value="Genomic_DNA"/>
</dbReference>
<keyword evidence="8 13" id="KW-0457">Lysine biosynthesis</keyword>
<evidence type="ECO:0000256" key="3">
    <source>
        <dbReference type="ARBA" id="ARBA00022605"/>
    </source>
</evidence>
<dbReference type="Pfam" id="PF05173">
    <property type="entry name" value="DapB_C"/>
    <property type="match status" value="1"/>
</dbReference>
<dbReference type="eggNOG" id="COG0289">
    <property type="taxonomic scope" value="Bacteria"/>
</dbReference>
<feature type="binding site" evidence="13">
    <location>
        <begin position="152"/>
        <end position="153"/>
    </location>
    <ligand>
        <name>(S)-2,3,4,5-tetrahydrodipicolinate</name>
        <dbReference type="ChEBI" id="CHEBI:16845"/>
    </ligand>
</feature>
<dbReference type="PROSITE" id="PS01298">
    <property type="entry name" value="DAPB"/>
    <property type="match status" value="1"/>
</dbReference>
<dbReference type="GO" id="GO:0009089">
    <property type="term" value="P:lysine biosynthetic process via diaminopimelate"/>
    <property type="evidence" value="ECO:0007669"/>
    <property type="project" value="UniProtKB-UniRule"/>
</dbReference>
<dbReference type="HOGENOM" id="CLU_047479_0_1_11"/>
<feature type="active site" description="Proton donor" evidence="13">
    <location>
        <position position="146"/>
    </location>
</feature>
<evidence type="ECO:0000256" key="8">
    <source>
        <dbReference type="ARBA" id="ARBA00023154"/>
    </source>
</evidence>
<evidence type="ECO:0000256" key="1">
    <source>
        <dbReference type="ARBA" id="ARBA00006642"/>
    </source>
</evidence>
<dbReference type="GO" id="GO:0008839">
    <property type="term" value="F:4-hydroxy-tetrahydrodipicolinate reductase"/>
    <property type="evidence" value="ECO:0007669"/>
    <property type="project" value="UniProtKB-UniRule"/>
</dbReference>
<evidence type="ECO:0000256" key="6">
    <source>
        <dbReference type="ARBA" id="ARBA00023002"/>
    </source>
</evidence>
<evidence type="ECO:0000256" key="9">
    <source>
        <dbReference type="ARBA" id="ARBA00037922"/>
    </source>
</evidence>
<dbReference type="Gene3D" id="3.40.50.720">
    <property type="entry name" value="NAD(P)-binding Rossmann-like Domain"/>
    <property type="match status" value="1"/>
</dbReference>
<dbReference type="PANTHER" id="PTHR20836">
    <property type="entry name" value="DIHYDRODIPICOLINATE REDUCTASE"/>
    <property type="match status" value="1"/>
</dbReference>
<evidence type="ECO:0000256" key="13">
    <source>
        <dbReference type="HAMAP-Rule" id="MF_00102"/>
    </source>
</evidence>
<comment type="catalytic activity">
    <reaction evidence="12 13">
        <text>(S)-2,3,4,5-tetrahydrodipicolinate + NAD(+) + H2O = (2S,4S)-4-hydroxy-2,3,4,5-tetrahydrodipicolinate + NADH + H(+)</text>
        <dbReference type="Rhea" id="RHEA:35323"/>
        <dbReference type="ChEBI" id="CHEBI:15377"/>
        <dbReference type="ChEBI" id="CHEBI:15378"/>
        <dbReference type="ChEBI" id="CHEBI:16845"/>
        <dbReference type="ChEBI" id="CHEBI:57540"/>
        <dbReference type="ChEBI" id="CHEBI:57945"/>
        <dbReference type="ChEBI" id="CHEBI:67139"/>
        <dbReference type="EC" id="1.17.1.8"/>
    </reaction>
</comment>
<comment type="similarity">
    <text evidence="1 13">Belongs to the DapB family.</text>
</comment>
<feature type="binding site" evidence="13">
    <location>
        <position position="143"/>
    </location>
    <ligand>
        <name>(S)-2,3,4,5-tetrahydrodipicolinate</name>
        <dbReference type="ChEBI" id="CHEBI:16845"/>
    </ligand>
</feature>
<feature type="domain" description="Dihydrodipicolinate reductase N-terminal" evidence="14">
    <location>
        <begin position="2"/>
        <end position="115"/>
    </location>
</feature>
<evidence type="ECO:0000259" key="15">
    <source>
        <dbReference type="Pfam" id="PF05173"/>
    </source>
</evidence>
<dbReference type="GO" id="GO:0005829">
    <property type="term" value="C:cytosol"/>
    <property type="evidence" value="ECO:0007669"/>
    <property type="project" value="TreeGrafter"/>
</dbReference>
<feature type="active site" description="Proton donor/acceptor" evidence="13">
    <location>
        <position position="142"/>
    </location>
</feature>
<comment type="caution">
    <text evidence="13">Was originally thought to be a dihydrodipicolinate reductase (DHDPR), catalyzing the conversion of dihydrodipicolinate to tetrahydrodipicolinate. However, it was shown in E.coli that the substrate of the enzymatic reaction is not dihydrodipicolinate (DHDP) but in fact (2S,4S)-4-hydroxy-2,3,4,5-tetrahydrodipicolinic acid (HTPA), the product released by the DapA-catalyzed reaction.</text>
</comment>
<evidence type="ECO:0000256" key="7">
    <source>
        <dbReference type="ARBA" id="ARBA00023027"/>
    </source>
</evidence>
<feature type="binding site" evidence="13">
    <location>
        <begin position="87"/>
        <end position="89"/>
    </location>
    <ligand>
        <name>NAD(+)</name>
        <dbReference type="ChEBI" id="CHEBI:57540"/>
    </ligand>
</feature>
<evidence type="ECO:0000313" key="17">
    <source>
        <dbReference type="Proteomes" id="UP000000954"/>
    </source>
</evidence>
<evidence type="ECO:0000256" key="10">
    <source>
        <dbReference type="ARBA" id="ARBA00038983"/>
    </source>
</evidence>
<comment type="function">
    <text evidence="13">Catalyzes the conversion of 4-hydroxy-tetrahydrodipicolinate (HTPA) to tetrahydrodipicolinate.</text>
</comment>
<evidence type="ECO:0000313" key="16">
    <source>
        <dbReference type="EMBL" id="ACU94463.1"/>
    </source>
</evidence>
<dbReference type="GO" id="GO:0051287">
    <property type="term" value="F:NAD binding"/>
    <property type="evidence" value="ECO:0007669"/>
    <property type="project" value="UniProtKB-UniRule"/>
</dbReference>
<comment type="pathway">
    <text evidence="9 13">Amino-acid biosynthesis; L-lysine biosynthesis via DAP pathway; (S)-tetrahydrodipicolinate from L-aspartate: step 4/4.</text>
</comment>
<dbReference type="InterPro" id="IPR036291">
    <property type="entry name" value="NAD(P)-bd_dom_sf"/>
</dbReference>
<dbReference type="OrthoDB" id="9790352at2"/>
<dbReference type="NCBIfam" id="TIGR00036">
    <property type="entry name" value="dapB"/>
    <property type="match status" value="1"/>
</dbReference>
<comment type="catalytic activity">
    <reaction evidence="11 13">
        <text>(S)-2,3,4,5-tetrahydrodipicolinate + NADP(+) + H2O = (2S,4S)-4-hydroxy-2,3,4,5-tetrahydrodipicolinate + NADPH + H(+)</text>
        <dbReference type="Rhea" id="RHEA:35331"/>
        <dbReference type="ChEBI" id="CHEBI:15377"/>
        <dbReference type="ChEBI" id="CHEBI:15378"/>
        <dbReference type="ChEBI" id="CHEBI:16845"/>
        <dbReference type="ChEBI" id="CHEBI:57783"/>
        <dbReference type="ChEBI" id="CHEBI:58349"/>
        <dbReference type="ChEBI" id="CHEBI:67139"/>
        <dbReference type="EC" id="1.17.1.8"/>
    </reaction>
</comment>
<dbReference type="PIRSF" id="PIRSF000161">
    <property type="entry name" value="DHPR"/>
    <property type="match status" value="1"/>
</dbReference>
<dbReference type="InterPro" id="IPR022663">
    <property type="entry name" value="DapB_C"/>
</dbReference>
<dbReference type="STRING" id="469378.Ccur_07590"/>
<evidence type="ECO:0000259" key="14">
    <source>
        <dbReference type="Pfam" id="PF01113"/>
    </source>
</evidence>
<evidence type="ECO:0000256" key="5">
    <source>
        <dbReference type="ARBA" id="ARBA00022915"/>
    </source>
</evidence>
<dbReference type="SUPFAM" id="SSF55347">
    <property type="entry name" value="Glyceraldehyde-3-phosphate dehydrogenase-like, C-terminal domain"/>
    <property type="match status" value="1"/>
</dbReference>
<dbReference type="AlphaFoldDB" id="C7MNH3"/>
<dbReference type="SUPFAM" id="SSF51735">
    <property type="entry name" value="NAD(P)-binding Rossmann-fold domains"/>
    <property type="match status" value="1"/>
</dbReference>
<proteinExistence type="inferred from homology"/>
<dbReference type="Pfam" id="PF01113">
    <property type="entry name" value="DapB_N"/>
    <property type="match status" value="1"/>
</dbReference>
<dbReference type="InterPro" id="IPR022664">
    <property type="entry name" value="DapB_N_CS"/>
</dbReference>
<dbReference type="GO" id="GO:0016726">
    <property type="term" value="F:oxidoreductase activity, acting on CH or CH2 groups, NAD or NADP as acceptor"/>
    <property type="evidence" value="ECO:0007669"/>
    <property type="project" value="UniProtKB-UniRule"/>
</dbReference>
<evidence type="ECO:0000256" key="4">
    <source>
        <dbReference type="ARBA" id="ARBA00022857"/>
    </source>
</evidence>
<dbReference type="RefSeq" id="WP_012803151.1">
    <property type="nucleotide sequence ID" value="NC_013170.1"/>
</dbReference>
<dbReference type="HAMAP" id="MF_00102">
    <property type="entry name" value="DapB"/>
    <property type="match status" value="1"/>
</dbReference>
<feature type="binding site" evidence="13">
    <location>
        <begin position="8"/>
        <end position="13"/>
    </location>
    <ligand>
        <name>NAD(+)</name>
        <dbReference type="ChEBI" id="CHEBI:57540"/>
    </ligand>
</feature>
<dbReference type="GO" id="GO:0050661">
    <property type="term" value="F:NADP binding"/>
    <property type="evidence" value="ECO:0007669"/>
    <property type="project" value="UniProtKB-UniRule"/>
</dbReference>
<protein>
    <recommendedName>
        <fullName evidence="10 13">4-hydroxy-tetrahydrodipicolinate reductase</fullName>
        <shortName evidence="13">HTPA reductase</shortName>
        <ecNumber evidence="10 13">1.17.1.8</ecNumber>
    </recommendedName>
</protein>
<evidence type="ECO:0000256" key="11">
    <source>
        <dbReference type="ARBA" id="ARBA00049080"/>
    </source>
</evidence>
<reference evidence="16 17" key="1">
    <citation type="journal article" date="2009" name="Stand. Genomic Sci.">
        <title>Complete genome sequence of Cryptobacterium curtum type strain (12-3).</title>
        <authorList>
            <person name="Mavrommatis K."/>
            <person name="Pukall R."/>
            <person name="Rohde C."/>
            <person name="Chen F."/>
            <person name="Sims D."/>
            <person name="Brettin T."/>
            <person name="Kuske C."/>
            <person name="Detter J.C."/>
            <person name="Han C."/>
            <person name="Lapidus A."/>
            <person name="Copeland A."/>
            <person name="Glavina Del Rio T."/>
            <person name="Nolan M."/>
            <person name="Lucas S."/>
            <person name="Tice H."/>
            <person name="Cheng J.F."/>
            <person name="Bruce D."/>
            <person name="Goodwin L."/>
            <person name="Pitluck S."/>
            <person name="Ovchinnikova G."/>
            <person name="Pati A."/>
            <person name="Ivanova N."/>
            <person name="Chen A."/>
            <person name="Palaniappan K."/>
            <person name="Chain P."/>
            <person name="D'haeseleer P."/>
            <person name="Goker M."/>
            <person name="Bristow J."/>
            <person name="Eisen J.A."/>
            <person name="Markowitz V."/>
            <person name="Hugenholtz P."/>
            <person name="Rohde M."/>
            <person name="Klenk H.P."/>
            <person name="Kyrpides N.C."/>
        </authorList>
    </citation>
    <scope>NUCLEOTIDE SEQUENCE [LARGE SCALE GENOMIC DNA]</scope>
    <source>
        <strain evidence="17">ATCC 700683 / DSM 15641 / 12-3</strain>
    </source>
</reference>
<dbReference type="GO" id="GO:0019877">
    <property type="term" value="P:diaminopimelate biosynthetic process"/>
    <property type="evidence" value="ECO:0007669"/>
    <property type="project" value="UniProtKB-UniRule"/>
</dbReference>
<dbReference type="FunFam" id="3.30.360.10:FF:000009">
    <property type="entry name" value="4-hydroxy-tetrahydrodipicolinate reductase"/>
    <property type="match status" value="1"/>
</dbReference>
<keyword evidence="3 13" id="KW-0028">Amino-acid biosynthesis</keyword>
<keyword evidence="5 13" id="KW-0220">Diaminopimelate biosynthesis</keyword>
<comment type="caution">
    <text evidence="13">Lacks conserved residue(s) required for the propagation of feature annotation.</text>
</comment>
<dbReference type="CDD" id="cd02274">
    <property type="entry name" value="DHDPR_N"/>
    <property type="match status" value="1"/>
</dbReference>
<feature type="domain" description="Dihydrodipicolinate reductase C-terminal" evidence="15">
    <location>
        <begin position="118"/>
        <end position="253"/>
    </location>
</feature>
<evidence type="ECO:0000256" key="12">
    <source>
        <dbReference type="ARBA" id="ARBA00049396"/>
    </source>
</evidence>
<dbReference type="KEGG" id="ccu:Ccur_07590"/>
<dbReference type="InterPro" id="IPR023940">
    <property type="entry name" value="DHDPR_bac"/>
</dbReference>
<dbReference type="PANTHER" id="PTHR20836:SF0">
    <property type="entry name" value="4-HYDROXY-TETRAHYDRODIPICOLINATE REDUCTASE 1, CHLOROPLASTIC-RELATED"/>
    <property type="match status" value="1"/>
</dbReference>
<evidence type="ECO:0000256" key="2">
    <source>
        <dbReference type="ARBA" id="ARBA00022490"/>
    </source>
</evidence>
<organism evidence="16 17">
    <name type="scientific">Cryptobacterium curtum (strain ATCC 700683 / DSM 15641 / CCUG 43107 / 12-3)</name>
    <dbReference type="NCBI Taxonomy" id="469378"/>
    <lineage>
        <taxon>Bacteria</taxon>
        <taxon>Bacillati</taxon>
        <taxon>Actinomycetota</taxon>
        <taxon>Coriobacteriia</taxon>
        <taxon>Eggerthellales</taxon>
        <taxon>Eggerthellaceae</taxon>
        <taxon>Cryptobacterium</taxon>
    </lineage>
</organism>
<keyword evidence="7 13" id="KW-0520">NAD</keyword>
<keyword evidence="2 13" id="KW-0963">Cytoplasm</keyword>